<dbReference type="InterPro" id="IPR016181">
    <property type="entry name" value="Acyl_CoA_acyltransferase"/>
</dbReference>
<gene>
    <name evidence="2" type="ORF">B7R54_10340</name>
</gene>
<dbReference type="EMBL" id="NBWZ01000001">
    <property type="protein sequence ID" value="RFA09573.1"/>
    <property type="molecule type" value="Genomic_DNA"/>
</dbReference>
<proteinExistence type="predicted"/>
<name>A0A3E0VJC3_9MICO</name>
<dbReference type="PANTHER" id="PTHR43792:SF1">
    <property type="entry name" value="N-ACETYLTRANSFERASE DOMAIN-CONTAINING PROTEIN"/>
    <property type="match status" value="1"/>
</dbReference>
<dbReference type="Proteomes" id="UP000256486">
    <property type="component" value="Unassembled WGS sequence"/>
</dbReference>
<dbReference type="SUPFAM" id="SSF55729">
    <property type="entry name" value="Acyl-CoA N-acyltransferases (Nat)"/>
    <property type="match status" value="1"/>
</dbReference>
<protein>
    <recommendedName>
        <fullName evidence="1">N-acetyltransferase domain-containing protein</fullName>
    </recommendedName>
</protein>
<dbReference type="AlphaFoldDB" id="A0A3E0VJC3"/>
<evidence type="ECO:0000313" key="2">
    <source>
        <dbReference type="EMBL" id="RFA09573.1"/>
    </source>
</evidence>
<dbReference type="InterPro" id="IPR051531">
    <property type="entry name" value="N-acetyltransferase"/>
</dbReference>
<sequence length="205" mass="21488">MSSSQSGPLLQPAFELRIPSPADAGAWHRLFDDAEVMRFIGDGRVRSPEWYQEFAARQRLLAADTGLCLFALVRVDDRGDGEARADTPASGAGHAAAAGLGTVAGFVGIQPWTQPWGPTGRPEIGWRLGVEHQGLGLATAAARECLARAAATGIQNPVAMIDVRNIASIAVARKLGMQSLDEIDAPTGARVAVYGFGGPDRTVSG</sequence>
<accession>A0A3E0VJC3</accession>
<reference evidence="2 3" key="1">
    <citation type="submission" date="2017-04" db="EMBL/GenBank/DDBJ databases">
        <title>Comparative genome analysis of Subtercola boreus.</title>
        <authorList>
            <person name="Cho Y.-J."/>
            <person name="Cho A."/>
            <person name="Kim O.-S."/>
            <person name="Lee J.-I."/>
        </authorList>
    </citation>
    <scope>NUCLEOTIDE SEQUENCE [LARGE SCALE GENOMIC DNA]</scope>
    <source>
        <strain evidence="2 3">K300</strain>
    </source>
</reference>
<keyword evidence="3" id="KW-1185">Reference proteome</keyword>
<dbReference type="InterPro" id="IPR000182">
    <property type="entry name" value="GNAT_dom"/>
</dbReference>
<comment type="caution">
    <text evidence="2">The sequence shown here is derived from an EMBL/GenBank/DDBJ whole genome shotgun (WGS) entry which is preliminary data.</text>
</comment>
<dbReference type="GO" id="GO:0016747">
    <property type="term" value="F:acyltransferase activity, transferring groups other than amino-acyl groups"/>
    <property type="evidence" value="ECO:0007669"/>
    <property type="project" value="InterPro"/>
</dbReference>
<feature type="domain" description="N-acetyltransferase" evidence="1">
    <location>
        <begin position="14"/>
        <end position="197"/>
    </location>
</feature>
<dbReference type="PROSITE" id="PS51186">
    <property type="entry name" value="GNAT"/>
    <property type="match status" value="1"/>
</dbReference>
<evidence type="ECO:0000259" key="1">
    <source>
        <dbReference type="PROSITE" id="PS51186"/>
    </source>
</evidence>
<dbReference type="PANTHER" id="PTHR43792">
    <property type="entry name" value="GNAT FAMILY, PUTATIVE (AFU_ORTHOLOGUE AFUA_3G00765)-RELATED-RELATED"/>
    <property type="match status" value="1"/>
</dbReference>
<dbReference type="RefSeq" id="WP_211327474.1">
    <property type="nucleotide sequence ID" value="NZ_NBWZ01000001.1"/>
</dbReference>
<organism evidence="2 3">
    <name type="scientific">Subtercola boreus</name>
    <dbReference type="NCBI Taxonomy" id="120213"/>
    <lineage>
        <taxon>Bacteria</taxon>
        <taxon>Bacillati</taxon>
        <taxon>Actinomycetota</taxon>
        <taxon>Actinomycetes</taxon>
        <taxon>Micrococcales</taxon>
        <taxon>Microbacteriaceae</taxon>
        <taxon>Subtercola</taxon>
    </lineage>
</organism>
<dbReference type="Gene3D" id="3.40.630.30">
    <property type="match status" value="1"/>
</dbReference>
<evidence type="ECO:0000313" key="3">
    <source>
        <dbReference type="Proteomes" id="UP000256486"/>
    </source>
</evidence>
<dbReference type="Pfam" id="PF13302">
    <property type="entry name" value="Acetyltransf_3"/>
    <property type="match status" value="1"/>
</dbReference>